<comment type="caution">
    <text evidence="1">The sequence shown here is derived from an EMBL/GenBank/DDBJ whole genome shotgun (WGS) entry which is preliminary data.</text>
</comment>
<gene>
    <name evidence="1" type="ORF">DOZ80_10560</name>
</gene>
<dbReference type="EMBL" id="QLIN01000003">
    <property type="protein sequence ID" value="RAI70902.1"/>
    <property type="molecule type" value="Genomic_DNA"/>
</dbReference>
<protein>
    <submittedName>
        <fullName evidence="1">Uncharacterized protein</fullName>
    </submittedName>
</protein>
<dbReference type="AlphaFoldDB" id="A0A327N7C1"/>
<reference evidence="1 2" key="1">
    <citation type="submission" date="2018-06" db="EMBL/GenBank/DDBJ databases">
        <authorList>
            <person name="Zhirakovskaya E."/>
        </authorList>
    </citation>
    <scope>NUCLEOTIDE SEQUENCE [LARGE SCALE GENOMIC DNA]</scope>
    <source>
        <strain evidence="1 2">LY3</strain>
    </source>
</reference>
<organism evidence="1 2">
    <name type="scientific">Pseudomonas fluorescens</name>
    <dbReference type="NCBI Taxonomy" id="294"/>
    <lineage>
        <taxon>Bacteria</taxon>
        <taxon>Pseudomonadati</taxon>
        <taxon>Pseudomonadota</taxon>
        <taxon>Gammaproteobacteria</taxon>
        <taxon>Pseudomonadales</taxon>
        <taxon>Pseudomonadaceae</taxon>
        <taxon>Pseudomonas</taxon>
    </lineage>
</organism>
<evidence type="ECO:0000313" key="1">
    <source>
        <dbReference type="EMBL" id="RAI70902.1"/>
    </source>
</evidence>
<proteinExistence type="predicted"/>
<dbReference type="Proteomes" id="UP000249493">
    <property type="component" value="Unassembled WGS sequence"/>
</dbReference>
<name>A0A327N7C1_PSEFL</name>
<accession>A0A327N7C1</accession>
<evidence type="ECO:0000313" key="2">
    <source>
        <dbReference type="Proteomes" id="UP000249493"/>
    </source>
</evidence>
<sequence length="133" mass="15396">MAQSPFKTHRHLLVTTTSATGERMREFVLSLYNDNRFLFRAASIRHFDEVHMAIFLELAQSFNEHGLNDPEFVSVCMDVINQYETKARKNYDELIALRSVRPAPSGIGAEDHALSVKDCEERYEIDQEKGYIR</sequence>
<dbReference type="RefSeq" id="WP_111282488.1">
    <property type="nucleotide sequence ID" value="NZ_QLIN01000003.1"/>
</dbReference>